<dbReference type="Pfam" id="PF01855">
    <property type="entry name" value="POR_N"/>
    <property type="match status" value="1"/>
</dbReference>
<feature type="non-terminal residue" evidence="4">
    <location>
        <position position="1"/>
    </location>
</feature>
<proteinExistence type="predicted"/>
<dbReference type="InterPro" id="IPR029061">
    <property type="entry name" value="THDP-binding"/>
</dbReference>
<dbReference type="GO" id="GO:0006979">
    <property type="term" value="P:response to oxidative stress"/>
    <property type="evidence" value="ECO:0007669"/>
    <property type="project" value="TreeGrafter"/>
</dbReference>
<dbReference type="PANTHER" id="PTHR32154">
    <property type="entry name" value="PYRUVATE-FLAVODOXIN OXIDOREDUCTASE-RELATED"/>
    <property type="match status" value="1"/>
</dbReference>
<feature type="domain" description="Pyruvate:ferredoxin oxidoreductase core" evidence="3">
    <location>
        <begin position="124"/>
        <end position="206"/>
    </location>
</feature>
<dbReference type="InterPro" id="IPR033412">
    <property type="entry name" value="PFOR_II"/>
</dbReference>
<dbReference type="PANTHER" id="PTHR32154:SF0">
    <property type="entry name" value="PYRUVATE-FLAVODOXIN OXIDOREDUCTASE-RELATED"/>
    <property type="match status" value="1"/>
</dbReference>
<gene>
    <name evidence="4" type="ORF">S01H1_24904</name>
</gene>
<sequence length="289" mass="31403">SNAQEVADLALIARRAAENSHTPFLCCQDGFLTTHTIETVRLPEPPFMKEFLGDPKERVPCLVDPHHPVMSGVVQNQDSYMKGKVAQRFFTDRVLGFVREAMKSYGAATGRRLSPVHSYRMEDAEVAILTIGSMAETLRATVDWATQNTDLRVGAVQLLCLRPFPAADLVRALSGVRAVAVIARLDDPLAGSSLLTAEVKAAFADALSGRLGMPRLSRMPRIHSGIAGLGSRDVRPGHFIAAAKNLYERGKRDFVLGVEHELALPVQLDPDVRPPGAFSMRGYSVGSFG</sequence>
<feature type="non-terminal residue" evidence="4">
    <location>
        <position position="289"/>
    </location>
</feature>
<dbReference type="InterPro" id="IPR050722">
    <property type="entry name" value="Pyruvate:ferred/Flavod_OxRd"/>
</dbReference>
<evidence type="ECO:0000259" key="2">
    <source>
        <dbReference type="Pfam" id="PF01855"/>
    </source>
</evidence>
<dbReference type="InterPro" id="IPR002880">
    <property type="entry name" value="Pyrv_Fd/Flavodoxin_OxRdtase_N"/>
</dbReference>
<name>X0TZK1_9ZZZZ</name>
<dbReference type="SUPFAM" id="SSF52922">
    <property type="entry name" value="TK C-terminal domain-like"/>
    <property type="match status" value="1"/>
</dbReference>
<dbReference type="GO" id="GO:0016491">
    <property type="term" value="F:oxidoreductase activity"/>
    <property type="evidence" value="ECO:0007669"/>
    <property type="project" value="UniProtKB-KW"/>
</dbReference>
<evidence type="ECO:0000256" key="1">
    <source>
        <dbReference type="ARBA" id="ARBA00023002"/>
    </source>
</evidence>
<dbReference type="AlphaFoldDB" id="X0TZK1"/>
<dbReference type="EMBL" id="BARS01015000">
    <property type="protein sequence ID" value="GAF98714.1"/>
    <property type="molecule type" value="Genomic_DNA"/>
</dbReference>
<accession>X0TZK1</accession>
<dbReference type="Gene3D" id="3.40.50.920">
    <property type="match status" value="1"/>
</dbReference>
<reference evidence="4" key="1">
    <citation type="journal article" date="2014" name="Front. Microbiol.">
        <title>High frequency of phylogenetically diverse reductive dehalogenase-homologous genes in deep subseafloor sedimentary metagenomes.</title>
        <authorList>
            <person name="Kawai M."/>
            <person name="Futagami T."/>
            <person name="Toyoda A."/>
            <person name="Takaki Y."/>
            <person name="Nishi S."/>
            <person name="Hori S."/>
            <person name="Arai W."/>
            <person name="Tsubouchi T."/>
            <person name="Morono Y."/>
            <person name="Uchiyama I."/>
            <person name="Ito T."/>
            <person name="Fujiyama A."/>
            <person name="Inagaki F."/>
            <person name="Takami H."/>
        </authorList>
    </citation>
    <scope>NUCLEOTIDE SEQUENCE</scope>
    <source>
        <strain evidence="4">Expedition CK06-06</strain>
    </source>
</reference>
<feature type="domain" description="Pyruvate flavodoxin/ferredoxin oxidoreductase pyrimidine binding" evidence="2">
    <location>
        <begin position="2"/>
        <end position="102"/>
    </location>
</feature>
<evidence type="ECO:0008006" key="5">
    <source>
        <dbReference type="Google" id="ProtNLM"/>
    </source>
</evidence>
<dbReference type="Gene3D" id="3.40.50.970">
    <property type="match status" value="1"/>
</dbReference>
<dbReference type="Pfam" id="PF17147">
    <property type="entry name" value="PFOR_II"/>
    <property type="match status" value="1"/>
</dbReference>
<evidence type="ECO:0000259" key="3">
    <source>
        <dbReference type="Pfam" id="PF17147"/>
    </source>
</evidence>
<keyword evidence="1" id="KW-0560">Oxidoreductase</keyword>
<evidence type="ECO:0000313" key="4">
    <source>
        <dbReference type="EMBL" id="GAF98714.1"/>
    </source>
</evidence>
<organism evidence="4">
    <name type="scientific">marine sediment metagenome</name>
    <dbReference type="NCBI Taxonomy" id="412755"/>
    <lineage>
        <taxon>unclassified sequences</taxon>
        <taxon>metagenomes</taxon>
        <taxon>ecological metagenomes</taxon>
    </lineage>
</organism>
<protein>
    <recommendedName>
        <fullName evidence="5">Pyruvate:ferredoxin oxidoreductase core domain-containing protein</fullName>
    </recommendedName>
</protein>
<comment type="caution">
    <text evidence="4">The sequence shown here is derived from an EMBL/GenBank/DDBJ whole genome shotgun (WGS) entry which is preliminary data.</text>
</comment>
<dbReference type="InterPro" id="IPR009014">
    <property type="entry name" value="Transketo_C/PFOR_II"/>
</dbReference>
<dbReference type="SUPFAM" id="SSF52518">
    <property type="entry name" value="Thiamin diphosphate-binding fold (THDP-binding)"/>
    <property type="match status" value="1"/>
</dbReference>